<dbReference type="EMBL" id="JAFLNL010000003">
    <property type="protein sequence ID" value="MBO0353972.1"/>
    <property type="molecule type" value="Genomic_DNA"/>
</dbReference>
<feature type="transmembrane region" description="Helical" evidence="1">
    <location>
        <begin position="72"/>
        <end position="93"/>
    </location>
</feature>
<gene>
    <name evidence="2" type="ORF">J0656_08090</name>
</gene>
<evidence type="ECO:0000313" key="3">
    <source>
        <dbReference type="Proteomes" id="UP000664044"/>
    </source>
</evidence>
<feature type="transmembrane region" description="Helical" evidence="1">
    <location>
        <begin position="31"/>
        <end position="52"/>
    </location>
</feature>
<comment type="caution">
    <text evidence="2">The sequence shown here is derived from an EMBL/GenBank/DDBJ whole genome shotgun (WGS) entry which is preliminary data.</text>
</comment>
<keyword evidence="3" id="KW-1185">Reference proteome</keyword>
<organism evidence="2 3">
    <name type="scientific">Flagellimonas aurea</name>
    <dbReference type="NCBI Taxonomy" id="2915619"/>
    <lineage>
        <taxon>Bacteria</taxon>
        <taxon>Pseudomonadati</taxon>
        <taxon>Bacteroidota</taxon>
        <taxon>Flavobacteriia</taxon>
        <taxon>Flavobacteriales</taxon>
        <taxon>Flavobacteriaceae</taxon>
        <taxon>Flagellimonas</taxon>
    </lineage>
</organism>
<dbReference type="InterPro" id="IPR021484">
    <property type="entry name" value="DUF3137"/>
</dbReference>
<evidence type="ECO:0000313" key="2">
    <source>
        <dbReference type="EMBL" id="MBO0353972.1"/>
    </source>
</evidence>
<dbReference type="Proteomes" id="UP000664044">
    <property type="component" value="Unassembled WGS sequence"/>
</dbReference>
<accession>A0ABS3G4D8</accession>
<keyword evidence="1" id="KW-0812">Transmembrane</keyword>
<keyword evidence="1" id="KW-1133">Transmembrane helix</keyword>
<evidence type="ECO:0000256" key="1">
    <source>
        <dbReference type="SAM" id="Phobius"/>
    </source>
</evidence>
<protein>
    <submittedName>
        <fullName evidence="2">DUF3137 domain-containing protein</fullName>
    </submittedName>
</protein>
<proteinExistence type="predicted"/>
<reference evidence="2 3" key="1">
    <citation type="submission" date="2021-03" db="EMBL/GenBank/DDBJ databases">
        <title>Muricauda lutimaris sp. nov. and Muricauda ruestringensis sp. nov, two marine members of the Flavobacteriaceae isolated from deep sea sediments of Western Pacific.</title>
        <authorList>
            <person name="Zhao S."/>
            <person name="Liu R."/>
        </authorList>
    </citation>
    <scope>NUCLEOTIDE SEQUENCE [LARGE SCALE GENOMIC DNA]</scope>
    <source>
        <strain evidence="2 3">BC31-1-A7</strain>
    </source>
</reference>
<dbReference type="Pfam" id="PF11335">
    <property type="entry name" value="DUF3137"/>
    <property type="match status" value="1"/>
</dbReference>
<keyword evidence="1" id="KW-0472">Membrane</keyword>
<name>A0ABS3G4D8_9FLAO</name>
<sequence>MVDLNKIRDEVYPLLIKAEHIRRKHLFYQKIFSVLMSLMIFGFLLLPMVTYFNNAGFSKWIANVTQGSSWNPFQLIATVYWVLFFITMVASYTTKNKYRTSEREILKKALHKMVPEFKFDFKKQISPKLIEESKLLPSYAQVKKNKQSSYNLHFGTLSGRVGDTQIAMGDVNIINQGVYSSFLMYIPLFPYLNFVYNYIRPWFSKHHSNENMGSSFVGMFAVVDFNKKFNGHTIVLSDAMEKRVGHLAKNLQNFNAARGILVELEDTEFENDFMVYSTDQVEARYILSTSLMERITRLKRKIDKPIMLSFNKNKLYLGIQHPYGFLCLNKEESLLKSDVFEKVHEDIYAAIGIVEDLNLNTRIWKNQSMEVSK</sequence>